<keyword evidence="4" id="KW-1185">Reference proteome</keyword>
<name>A0A9Q1KHR5_9CARY</name>
<dbReference type="Pfam" id="PF03108">
    <property type="entry name" value="DBD_Tnp_Mut"/>
    <property type="match status" value="1"/>
</dbReference>
<dbReference type="PANTHER" id="PTHR31973:SF197">
    <property type="entry name" value="SWIM-TYPE DOMAIN-CONTAINING PROTEIN"/>
    <property type="match status" value="1"/>
</dbReference>
<feature type="domain" description="Transposase MuDR plant" evidence="2">
    <location>
        <begin position="53"/>
        <end position="100"/>
    </location>
</feature>
<organism evidence="3 4">
    <name type="scientific">Carnegiea gigantea</name>
    <dbReference type="NCBI Taxonomy" id="171969"/>
    <lineage>
        <taxon>Eukaryota</taxon>
        <taxon>Viridiplantae</taxon>
        <taxon>Streptophyta</taxon>
        <taxon>Embryophyta</taxon>
        <taxon>Tracheophyta</taxon>
        <taxon>Spermatophyta</taxon>
        <taxon>Magnoliopsida</taxon>
        <taxon>eudicotyledons</taxon>
        <taxon>Gunneridae</taxon>
        <taxon>Pentapetalae</taxon>
        <taxon>Caryophyllales</taxon>
        <taxon>Cactineae</taxon>
        <taxon>Cactaceae</taxon>
        <taxon>Cactoideae</taxon>
        <taxon>Echinocereeae</taxon>
        <taxon>Carnegiea</taxon>
    </lineage>
</organism>
<dbReference type="Proteomes" id="UP001153076">
    <property type="component" value="Unassembled WGS sequence"/>
</dbReference>
<reference evidence="3" key="1">
    <citation type="submission" date="2022-04" db="EMBL/GenBank/DDBJ databases">
        <title>Carnegiea gigantea Genome sequencing and assembly v2.</title>
        <authorList>
            <person name="Copetti D."/>
            <person name="Sanderson M.J."/>
            <person name="Burquez A."/>
            <person name="Wojciechowski M.F."/>
        </authorList>
    </citation>
    <scope>NUCLEOTIDE SEQUENCE</scope>
    <source>
        <strain evidence="3">SGP5-SGP5p</strain>
        <tissue evidence="3">Aerial part</tissue>
    </source>
</reference>
<comment type="caution">
    <text evidence="3">The sequence shown here is derived from an EMBL/GenBank/DDBJ whole genome shotgun (WGS) entry which is preliminary data.</text>
</comment>
<dbReference type="PANTHER" id="PTHR31973">
    <property type="entry name" value="POLYPROTEIN, PUTATIVE-RELATED"/>
    <property type="match status" value="1"/>
</dbReference>
<feature type="region of interest" description="Disordered" evidence="1">
    <location>
        <begin position="346"/>
        <end position="392"/>
    </location>
</feature>
<proteinExistence type="predicted"/>
<dbReference type="OrthoDB" id="1918246at2759"/>
<evidence type="ECO:0000313" key="4">
    <source>
        <dbReference type="Proteomes" id="UP001153076"/>
    </source>
</evidence>
<protein>
    <recommendedName>
        <fullName evidence="2">Transposase MuDR plant domain-containing protein</fullName>
    </recommendedName>
</protein>
<evidence type="ECO:0000256" key="1">
    <source>
        <dbReference type="SAM" id="MobiDB-lite"/>
    </source>
</evidence>
<feature type="compositionally biased region" description="Low complexity" evidence="1">
    <location>
        <begin position="371"/>
        <end position="392"/>
    </location>
</feature>
<accession>A0A9Q1KHR5</accession>
<feature type="compositionally biased region" description="Basic residues" evidence="1">
    <location>
        <begin position="349"/>
        <end position="360"/>
    </location>
</feature>
<dbReference type="InterPro" id="IPR004332">
    <property type="entry name" value="Transposase_MuDR"/>
</dbReference>
<evidence type="ECO:0000313" key="3">
    <source>
        <dbReference type="EMBL" id="KAJ8443094.1"/>
    </source>
</evidence>
<dbReference type="EMBL" id="JAKOGI010000126">
    <property type="protein sequence ID" value="KAJ8443094.1"/>
    <property type="molecule type" value="Genomic_DNA"/>
</dbReference>
<dbReference type="AlphaFoldDB" id="A0A9Q1KHR5"/>
<evidence type="ECO:0000259" key="2">
    <source>
        <dbReference type="Pfam" id="PF03108"/>
    </source>
</evidence>
<gene>
    <name evidence="3" type="ORF">Cgig2_030862</name>
</gene>
<sequence>MVLGRQLVDEDGSGSQLVVNKMAKVFQKGRLWSKGRDGKVKLTPSDIFTCKEDLLKVMRKYCVQEGVSFRKLRNDRKRYTKKCFDSRCTFRIHASMLVDNITWIIRSIAGSGVCPVAEENKMANSRWVASHLLEDFRSNPIMDGKCIQDTIMKRYEVFVPNHICWAARRFVKEIVKGKHDEEYRVLPKYMAQLQERNPKSGIIKALKKIMPQASRKICVLHFYKNFACQYTDVELFFPLKHCKVLGSIIVSILLQMLALPRALKSDDNTNNFVESFNNAILKHRGKPVYNMLEEIRKIVGSRFDRRFQLAASWDGKVTSYVEKKLRMIEIEARKCRNIVPIGRGEFDKYKRKPKQKKRNQVGRPTKVQKISHATTAAATSVTPAQSSQAHHQ</sequence>